<dbReference type="PANTHER" id="PTHR12634:SF14">
    <property type="entry name" value="SIT4-ASSOCIATING PROTEIN SAP155-RELATED"/>
    <property type="match status" value="1"/>
</dbReference>
<dbReference type="KEGG" id="tbl:TBLA_0E00340"/>
<dbReference type="GO" id="GO:0005829">
    <property type="term" value="C:cytosol"/>
    <property type="evidence" value="ECO:0007669"/>
    <property type="project" value="TreeGrafter"/>
</dbReference>
<evidence type="ECO:0000256" key="1">
    <source>
        <dbReference type="ARBA" id="ARBA00006180"/>
    </source>
</evidence>
<dbReference type="GO" id="GO:0000082">
    <property type="term" value="P:G1/S transition of mitotic cell cycle"/>
    <property type="evidence" value="ECO:0007669"/>
    <property type="project" value="EnsemblFungi"/>
</dbReference>
<feature type="region of interest" description="Disordered" evidence="2">
    <location>
        <begin position="251"/>
        <end position="351"/>
    </location>
</feature>
<evidence type="ECO:0000313" key="3">
    <source>
        <dbReference type="EMBL" id="CCH61095.1"/>
    </source>
</evidence>
<dbReference type="OrthoDB" id="295029at2759"/>
<dbReference type="AlphaFoldDB" id="I2H3Z3"/>
<dbReference type="GO" id="GO:1903765">
    <property type="term" value="P:negative regulation of potassium ion export across plasma membrane"/>
    <property type="evidence" value="ECO:0007669"/>
    <property type="project" value="EnsemblFungi"/>
</dbReference>
<feature type="region of interest" description="Disordered" evidence="2">
    <location>
        <begin position="1045"/>
        <end position="1072"/>
    </location>
</feature>
<dbReference type="OMA" id="SDYDLNC"/>
<sequence>MSNFWPFGQPWNNGNNTNINNINRLLDEYHQLVNDLEIQGKLQGLMLKNSNKKYKENHNDENDNNINEISNEISNSSSDSLIISKEKDNIASQGVTNETNTVINNNREIIDNTNNNNNRDNVADNGNISNDNSNNNNNSNNAFNENNDTTTTTNDNNDNDNNDTNDTNDISTIEITHIDSIVNLQQLDHSFIDNVLNEPELLNELNRQNNLLLDFICLGFFYDETSKTMINNIDYLLTELLVSIKNISADQNNDSGITNNRNNKSANDDPSLDGDNITDSKEKDSTHASVDLTANSLQDDEIINSSKINPNDNNYSNSDLKLSDLEPNSISNSNDNNATYENDDITTNNSNTISPSVSSSISSLIEEPPYPKYLNRATIISEIFSLNIWLITDSVVKNSQYLAKVWSILNFININNNKNNSPLISIFLKINQNLLFTNQEFYLNFIKLNLNFTNILLKFIKISPLIDFFIKCISTDKVETPTGIIDLLYNQNFIPKCLKFFDNKKFSADIQNSIGDLLKALITISSNTPLDDMSIGPNILTRQMVLPNTIDKFINIILYYKGNSLNVIISIVIELIRKNNSDYDQINLLNTTIKSYPPTNRDPIYLGFLLKKFSLILPELTSLIRNDNIDSVTKSTIILKNQLNEDYKPLGFEKFKIIELIAELLHCSNMGLMNSKKVEKIIKVRHIIRKKILKQIRLDYNKVHCTNTDDLLLAINNLSLDDIRDGDGMIKSTSKLNITTFDEGLQQMVSNTSRDEYTCASDVDNTKLNSLNDNESSNDINDNMTPNTNDDGSAQNFSLDDDGISGISDLDEEQLKNIENIDEDLIKDDDIDESFEIPYINDNQNSKLRKNSTIGDLFKISLYDSRFIIISIKSFLTNPWNNFWHNVIFDIIHQIFNGRMDFTYNSFLVYSLFDLNGSFKFIPNVNENSNSVKSEVPNNTLSEECNFSIINDFILKGYKDSYQFFKKTNMNLGYMGHLVLIAEEVVKFSKLYKVELISPTINDILQEEIWQSYTDNILNETRIMYSKILGGGTFIDDGNGNIIPQMVDPNTDSSQPDDDGNNNILGNNLNDQTQEKELSFSTELNLHKMIGNKLLHETQL</sequence>
<dbReference type="GO" id="GO:0019903">
    <property type="term" value="F:protein phosphatase binding"/>
    <property type="evidence" value="ECO:0007669"/>
    <property type="project" value="InterPro"/>
</dbReference>
<dbReference type="InParanoid" id="I2H3Z3"/>
<feature type="compositionally biased region" description="Polar residues" evidence="2">
    <location>
        <begin position="292"/>
        <end position="340"/>
    </location>
</feature>
<comment type="similarity">
    <text evidence="1">Belongs to the SAPS family.</text>
</comment>
<dbReference type="InterPro" id="IPR007587">
    <property type="entry name" value="SAPS"/>
</dbReference>
<dbReference type="Pfam" id="PF04499">
    <property type="entry name" value="SAPS"/>
    <property type="match status" value="1"/>
</dbReference>
<dbReference type="GO" id="GO:0005634">
    <property type="term" value="C:nucleus"/>
    <property type="evidence" value="ECO:0007669"/>
    <property type="project" value="TreeGrafter"/>
</dbReference>
<gene>
    <name evidence="3" type="primary">TBLA0E00340</name>
    <name evidence="3" type="ORF">TBLA_0E00340</name>
</gene>
<feature type="region of interest" description="Disordered" evidence="2">
    <location>
        <begin position="109"/>
        <end position="166"/>
    </location>
</feature>
<feature type="compositionally biased region" description="Polar residues" evidence="2">
    <location>
        <begin position="251"/>
        <end position="265"/>
    </location>
</feature>
<feature type="region of interest" description="Disordered" evidence="2">
    <location>
        <begin position="765"/>
        <end position="796"/>
    </location>
</feature>
<protein>
    <submittedName>
        <fullName evidence="3">Uncharacterized protein</fullName>
    </submittedName>
</protein>
<dbReference type="PANTHER" id="PTHR12634">
    <property type="entry name" value="SIT4 YEAST -ASSOCIATING PROTEIN-RELATED"/>
    <property type="match status" value="1"/>
</dbReference>
<dbReference type="EMBL" id="HE806320">
    <property type="protein sequence ID" value="CCH61095.1"/>
    <property type="molecule type" value="Genomic_DNA"/>
</dbReference>
<feature type="compositionally biased region" description="Polar residues" evidence="2">
    <location>
        <begin position="784"/>
        <end position="796"/>
    </location>
</feature>
<evidence type="ECO:0000313" key="4">
    <source>
        <dbReference type="Proteomes" id="UP000002866"/>
    </source>
</evidence>
<dbReference type="Proteomes" id="UP000002866">
    <property type="component" value="Chromosome 5"/>
</dbReference>
<evidence type="ECO:0000256" key="2">
    <source>
        <dbReference type="SAM" id="MobiDB-lite"/>
    </source>
</evidence>
<reference evidence="3 4" key="1">
    <citation type="journal article" date="2011" name="Proc. Natl. Acad. Sci. U.S.A.">
        <title>Evolutionary erosion of yeast sex chromosomes by mating-type switching accidents.</title>
        <authorList>
            <person name="Gordon J.L."/>
            <person name="Armisen D."/>
            <person name="Proux-Wera E."/>
            <person name="Oheigeartaigh S.S."/>
            <person name="Byrne K.P."/>
            <person name="Wolfe K.H."/>
        </authorList>
    </citation>
    <scope>NUCLEOTIDE SEQUENCE [LARGE SCALE GENOMIC DNA]</scope>
    <source>
        <strain evidence="4">ATCC 34711 / CBS 6284 / DSM 70876 / NBRC 10599 / NRRL Y-10934 / UCD 77-7</strain>
    </source>
</reference>
<proteinExistence type="inferred from homology"/>
<keyword evidence="4" id="KW-1185">Reference proteome</keyword>
<dbReference type="eggNOG" id="KOG2073">
    <property type="taxonomic scope" value="Eukaryota"/>
</dbReference>
<dbReference type="GO" id="GO:0008287">
    <property type="term" value="C:protein serine/threonine phosphatase complex"/>
    <property type="evidence" value="ECO:0007669"/>
    <property type="project" value="EnsemblFungi"/>
</dbReference>
<accession>I2H3Z3</accession>
<dbReference type="GeneID" id="14496219"/>
<dbReference type="RefSeq" id="XP_004180614.1">
    <property type="nucleotide sequence ID" value="XM_004180566.1"/>
</dbReference>
<organism evidence="3 4">
    <name type="scientific">Henningerozyma blattae (strain ATCC 34711 / CBS 6284 / DSM 70876 / NBRC 10599 / NRRL Y-10934 / UCD 77-7)</name>
    <name type="common">Yeast</name>
    <name type="synonym">Tetrapisispora blattae</name>
    <dbReference type="NCBI Taxonomy" id="1071380"/>
    <lineage>
        <taxon>Eukaryota</taxon>
        <taxon>Fungi</taxon>
        <taxon>Dikarya</taxon>
        <taxon>Ascomycota</taxon>
        <taxon>Saccharomycotina</taxon>
        <taxon>Saccharomycetes</taxon>
        <taxon>Saccharomycetales</taxon>
        <taxon>Saccharomycetaceae</taxon>
        <taxon>Henningerozyma</taxon>
    </lineage>
</organism>
<feature type="compositionally biased region" description="Low complexity" evidence="2">
    <location>
        <begin position="769"/>
        <end position="783"/>
    </location>
</feature>
<dbReference type="STRING" id="1071380.I2H3Z3"/>
<dbReference type="FunCoup" id="I2H3Z3">
    <property type="interactions" value="811"/>
</dbReference>
<feature type="compositionally biased region" description="Low complexity" evidence="2">
    <location>
        <begin position="109"/>
        <end position="156"/>
    </location>
</feature>
<feature type="compositionally biased region" description="Low complexity" evidence="2">
    <location>
        <begin position="1061"/>
        <end position="1071"/>
    </location>
</feature>
<dbReference type="GO" id="GO:0019888">
    <property type="term" value="F:protein phosphatase regulator activity"/>
    <property type="evidence" value="ECO:0007669"/>
    <property type="project" value="TreeGrafter"/>
</dbReference>
<dbReference type="HOGENOM" id="CLU_003676_2_1_1"/>
<name>I2H3Z3_HENB6</name>